<feature type="coiled-coil region" evidence="1">
    <location>
        <begin position="342"/>
        <end position="369"/>
    </location>
</feature>
<evidence type="ECO:0000313" key="4">
    <source>
        <dbReference type="Proteomes" id="UP000041254"/>
    </source>
</evidence>
<organism evidence="3 4">
    <name type="scientific">Vitrella brassicaformis (strain CCMP3155)</name>
    <dbReference type="NCBI Taxonomy" id="1169540"/>
    <lineage>
        <taxon>Eukaryota</taxon>
        <taxon>Sar</taxon>
        <taxon>Alveolata</taxon>
        <taxon>Colpodellida</taxon>
        <taxon>Vitrellaceae</taxon>
        <taxon>Vitrella</taxon>
    </lineage>
</organism>
<feature type="region of interest" description="Disordered" evidence="2">
    <location>
        <begin position="259"/>
        <end position="329"/>
    </location>
</feature>
<proteinExistence type="predicted"/>
<dbReference type="Proteomes" id="UP000041254">
    <property type="component" value="Unassembled WGS sequence"/>
</dbReference>
<feature type="region of interest" description="Disordered" evidence="2">
    <location>
        <begin position="421"/>
        <end position="506"/>
    </location>
</feature>
<evidence type="ECO:0000256" key="2">
    <source>
        <dbReference type="SAM" id="MobiDB-lite"/>
    </source>
</evidence>
<dbReference type="InParanoid" id="A0A0G4GQE2"/>
<name>A0A0G4GQE2_VITBC</name>
<sequence>MEAIMEHPEELHPGDNPPPDEWWLPPCWPEYQAWIAMRRPSEEGQKITDAGRVDVSKMNYFKKDCQMTLKAMQTRVEHLKKVDAKIQQEIAQNREKLRQIEVARERNRLKVVQHQWRKECQFLEQDKKRQRAAARTYENQQAIEEARHRVNLLRALEADRLRKEHHGRVGTMQDKRYSTYVQRVARVEKAKEVAKETKRITMLKRDTEVAERMASNAVKCHEVEHQVEAARLRVMKAEKMEEIWMLRLRQSQMYEEQTAQELSEVQKARMDRPRYPRHTKPPVPRQGTNLKTSAKPPSARLVPGTSAAGPSPRRHQVVQPSPRQPREPYTMTDEQILDALTLEQLTEISEEHQARLAAIQEAASRKREQVDGRVADSRVAEGVYGEWEDLQQHIGSPESDGLHFGEGDPHADNRFTQAETVEQRGGGIETLDQSATQTNGQAPSPRRDREAHTRGKRAVGPQPLSVRAREAQPSSRRMDQRRVVSRGGRGASRASAAAYQRGGRLY</sequence>
<dbReference type="AlphaFoldDB" id="A0A0G4GQE2"/>
<keyword evidence="4" id="KW-1185">Reference proteome</keyword>
<accession>A0A0G4GQE2</accession>
<keyword evidence="1" id="KW-0175">Coiled coil</keyword>
<evidence type="ECO:0000313" key="3">
    <source>
        <dbReference type="EMBL" id="CEM32677.1"/>
    </source>
</evidence>
<dbReference type="EMBL" id="CDMY01000759">
    <property type="protein sequence ID" value="CEM32677.1"/>
    <property type="molecule type" value="Genomic_DNA"/>
</dbReference>
<reference evidence="3 4" key="1">
    <citation type="submission" date="2014-11" db="EMBL/GenBank/DDBJ databases">
        <authorList>
            <person name="Zhu J."/>
            <person name="Qi W."/>
            <person name="Song R."/>
        </authorList>
    </citation>
    <scope>NUCLEOTIDE SEQUENCE [LARGE SCALE GENOMIC DNA]</scope>
</reference>
<evidence type="ECO:0000256" key="1">
    <source>
        <dbReference type="SAM" id="Coils"/>
    </source>
</evidence>
<feature type="compositionally biased region" description="Basic and acidic residues" evidence="2">
    <location>
        <begin position="264"/>
        <end position="274"/>
    </location>
</feature>
<feature type="compositionally biased region" description="Polar residues" evidence="2">
    <location>
        <begin position="431"/>
        <end position="442"/>
    </location>
</feature>
<dbReference type="VEuPathDB" id="CryptoDB:Vbra_18346"/>
<feature type="coiled-coil region" evidence="1">
    <location>
        <begin position="86"/>
        <end position="140"/>
    </location>
</feature>
<dbReference type="PhylomeDB" id="A0A0G4GQE2"/>
<gene>
    <name evidence="3" type="ORF">Vbra_18346</name>
</gene>
<feature type="compositionally biased region" description="Low complexity" evidence="2">
    <location>
        <begin position="491"/>
        <end position="506"/>
    </location>
</feature>
<protein>
    <submittedName>
        <fullName evidence="3">Uncharacterized protein</fullName>
    </submittedName>
</protein>
<feature type="compositionally biased region" description="Basic and acidic residues" evidence="2">
    <location>
        <begin position="400"/>
        <end position="412"/>
    </location>
</feature>
<feature type="region of interest" description="Disordered" evidence="2">
    <location>
        <begin position="393"/>
        <end position="412"/>
    </location>
</feature>